<keyword evidence="3" id="KW-0804">Transcription</keyword>
<dbReference type="InterPro" id="IPR036093">
    <property type="entry name" value="NAC_dom_sf"/>
</dbReference>
<reference evidence="9" key="2">
    <citation type="submission" date="2025-08" db="UniProtKB">
        <authorList>
            <consortium name="RefSeq"/>
        </authorList>
    </citation>
    <scope>IDENTIFICATION</scope>
</reference>
<keyword evidence="1" id="KW-0805">Transcription regulation</keyword>
<dbReference type="RefSeq" id="XP_017973800.1">
    <property type="nucleotide sequence ID" value="XM_018118311.1"/>
</dbReference>
<reference evidence="8" key="1">
    <citation type="journal article" date="1997" name="Nucleic Acids Res.">
        <title>tRNAscan-SE: a program for improved detection of transfer RNA genes in genomic sequence.</title>
        <authorList>
            <person name="Lowe T.M."/>
            <person name="Eddy S.R."/>
        </authorList>
    </citation>
    <scope>NUCLEOTIDE SEQUENCE [LARGE SCALE GENOMIC DNA]</scope>
    <source>
        <strain evidence="8">r\B97-61/B2</strain>
    </source>
</reference>
<feature type="region of interest" description="Disordered" evidence="5">
    <location>
        <begin position="220"/>
        <end position="239"/>
    </location>
</feature>
<sequence>MSDEMSRCSCNDIVGYRFHPSDKELIDHYLWNKVLDRDSAVQVIGEVAGDLCNYEPERLPGFSIRRSNDKVWYLFCRRNHNKRVKRTTKLGFWKLTGRNRHIKANVGIGIKKTLVFYEGRVPKGKWTPWVIHEYNLPDTLPNQVSSSMLTLNYKGYFLCKLKKKDDEKASIASGEESQPSNVADDKISDNSMEINIEELLAQLEDTNDSNKVGDEVVSLQKPDFDGVQNQSSTNEQDDKLYLVSSTQQSQIQEEHVPSYNDSTNFCGVDGNFHKIQNQSSTNEQDDEFYHVSPTRQSQICEEHVSSYNNSIIFCGFNVNFHEVQNQSSTKEEDDEFWKNIFIDDDDDAYGNSQGKLPMKDEVIDIEEHVTAMDMLQKENAAIKSKRRPENDRRKQCMNELEDAWRFGQLTVIKRASSLSFFQSSLSICFSCFIVLLFSLVSSKNWVKMRNRKGYQIIQPITNEERFSNYYCYYLFWVAVGYYLWKKILSITGYRFHPTDFELLHYYLKNKNLGREALVQAIAEVEDICGLEPWELPGHSNIHSGDQVWYFFYRPNYKYRNSTRIKRTTNEGYWKRTGNPRKVMARDLETEIGEKRTLVFYKGRVSDDNKNKTGWIIHEYELTATLPNQTTFILCKLKKKYGKAEVPCIEEGQSSHDLPPNLGNYIANNAIPAEAASCFTDQSDPNELLAQLESFNYPDGLEYQSTELWDSYLVGDVPTNEGSNLTFNFGNHVAENAIPNDQLKPSDEAPIQQEVPQDQSSTNEQDNNFGNLVPADETSNQHKLVVENDGSTMPSTIQNPIVAESGQMDLSNLGGASTDELFAELDALPEVQGNSIGQGFDDWVSLADIGNYLNIPNGSDNQSCTNEEKNPTATNGGCSLPIAGMMESPYPINPSRKRLRTNCEGFGWDK</sequence>
<evidence type="ECO:0000313" key="9">
    <source>
        <dbReference type="RefSeq" id="XP_017973800.1"/>
    </source>
</evidence>
<dbReference type="Pfam" id="PF02365">
    <property type="entry name" value="NAM"/>
    <property type="match status" value="2"/>
</dbReference>
<keyword evidence="6" id="KW-0812">Transmembrane</keyword>
<name>A0AB32W836_THECC</name>
<keyword evidence="6" id="KW-1133">Transmembrane helix</keyword>
<evidence type="ECO:0000256" key="1">
    <source>
        <dbReference type="ARBA" id="ARBA00023015"/>
    </source>
</evidence>
<accession>A0AB32W836</accession>
<evidence type="ECO:0000256" key="5">
    <source>
        <dbReference type="SAM" id="MobiDB-lite"/>
    </source>
</evidence>
<evidence type="ECO:0000259" key="7">
    <source>
        <dbReference type="PROSITE" id="PS51005"/>
    </source>
</evidence>
<feature type="transmembrane region" description="Helical" evidence="6">
    <location>
        <begin position="467"/>
        <end position="484"/>
    </location>
</feature>
<dbReference type="Gramene" id="Tc01v2_t027700.1">
    <property type="protein sequence ID" value="Tc01v2_p027700.1"/>
    <property type="gene ID" value="Tc01v2_g027700"/>
</dbReference>
<feature type="region of interest" description="Disordered" evidence="5">
    <location>
        <begin position="750"/>
        <end position="777"/>
    </location>
</feature>
<keyword evidence="6" id="KW-0472">Membrane</keyword>
<feature type="compositionally biased region" description="Polar residues" evidence="5">
    <location>
        <begin position="753"/>
        <end position="769"/>
    </location>
</feature>
<feature type="domain" description="NAC" evidence="7">
    <location>
        <begin position="489"/>
        <end position="639"/>
    </location>
</feature>
<gene>
    <name evidence="9" type="primary">LOC18613866</name>
</gene>
<evidence type="ECO:0000256" key="3">
    <source>
        <dbReference type="ARBA" id="ARBA00023163"/>
    </source>
</evidence>
<dbReference type="GO" id="GO:0006355">
    <property type="term" value="P:regulation of DNA-templated transcription"/>
    <property type="evidence" value="ECO:0007669"/>
    <property type="project" value="InterPro"/>
</dbReference>
<proteinExistence type="predicted"/>
<protein>
    <submittedName>
        <fullName evidence="9">Uncharacterized protein LOC18613866</fullName>
    </submittedName>
</protein>
<evidence type="ECO:0000313" key="8">
    <source>
        <dbReference type="Proteomes" id="UP000694886"/>
    </source>
</evidence>
<dbReference type="GeneID" id="18613866"/>
<dbReference type="PROSITE" id="PS51005">
    <property type="entry name" value="NAC"/>
    <property type="match status" value="2"/>
</dbReference>
<dbReference type="PANTHER" id="PTHR31744">
    <property type="entry name" value="PROTEIN CUP-SHAPED COTYLEDON 2-RELATED"/>
    <property type="match status" value="1"/>
</dbReference>
<keyword evidence="4" id="KW-0539">Nucleus</keyword>
<dbReference type="AlphaFoldDB" id="A0AB32W836"/>
<organism evidence="8 9">
    <name type="scientific">Theobroma cacao</name>
    <name type="common">Cacao</name>
    <name type="synonym">Cocoa</name>
    <dbReference type="NCBI Taxonomy" id="3641"/>
    <lineage>
        <taxon>Eukaryota</taxon>
        <taxon>Viridiplantae</taxon>
        <taxon>Streptophyta</taxon>
        <taxon>Embryophyta</taxon>
        <taxon>Tracheophyta</taxon>
        <taxon>Spermatophyta</taxon>
        <taxon>Magnoliopsida</taxon>
        <taxon>eudicotyledons</taxon>
        <taxon>Gunneridae</taxon>
        <taxon>Pentapetalae</taxon>
        <taxon>rosids</taxon>
        <taxon>malvids</taxon>
        <taxon>Malvales</taxon>
        <taxon>Malvaceae</taxon>
        <taxon>Byttnerioideae</taxon>
        <taxon>Theobroma</taxon>
    </lineage>
</organism>
<evidence type="ECO:0000256" key="4">
    <source>
        <dbReference type="ARBA" id="ARBA00023242"/>
    </source>
</evidence>
<dbReference type="SUPFAM" id="SSF101941">
    <property type="entry name" value="NAC domain"/>
    <property type="match status" value="2"/>
</dbReference>
<dbReference type="GO" id="GO:0003677">
    <property type="term" value="F:DNA binding"/>
    <property type="evidence" value="ECO:0007669"/>
    <property type="project" value="UniProtKB-KW"/>
</dbReference>
<feature type="domain" description="NAC" evidence="7">
    <location>
        <begin position="12"/>
        <end position="164"/>
    </location>
</feature>
<dbReference type="InterPro" id="IPR003441">
    <property type="entry name" value="NAC-dom"/>
</dbReference>
<feature type="transmembrane region" description="Helical" evidence="6">
    <location>
        <begin position="424"/>
        <end position="446"/>
    </location>
</feature>
<dbReference type="Gene3D" id="2.170.150.80">
    <property type="entry name" value="NAC domain"/>
    <property type="match status" value="2"/>
</dbReference>
<evidence type="ECO:0000256" key="2">
    <source>
        <dbReference type="ARBA" id="ARBA00023125"/>
    </source>
</evidence>
<dbReference type="Proteomes" id="UP000694886">
    <property type="component" value="Chromosome 1"/>
</dbReference>
<dbReference type="KEGG" id="tcc:18613866"/>
<evidence type="ECO:0000256" key="6">
    <source>
        <dbReference type="SAM" id="Phobius"/>
    </source>
</evidence>
<keyword evidence="2" id="KW-0238">DNA-binding</keyword>